<dbReference type="Gene3D" id="3.40.50.11900">
    <property type="match status" value="1"/>
</dbReference>
<reference evidence="5" key="1">
    <citation type="journal article" date="2014" name="Int. J. Syst. Evol. Microbiol.">
        <title>Complete genome sequence of Corynebacterium casei LMG S-19264T (=DSM 44701T), isolated from a smear-ripened cheese.</title>
        <authorList>
            <consortium name="US DOE Joint Genome Institute (JGI-PGF)"/>
            <person name="Walter F."/>
            <person name="Albersmeier A."/>
            <person name="Kalinowski J."/>
            <person name="Ruckert C."/>
        </authorList>
    </citation>
    <scope>NUCLEOTIDE SEQUENCE</scope>
    <source>
        <strain evidence="5">VKM Ac-1069</strain>
    </source>
</reference>
<keyword evidence="3" id="KW-0408">Iron</keyword>
<keyword evidence="6" id="KW-1185">Reference proteome</keyword>
<dbReference type="Pfam" id="PF06050">
    <property type="entry name" value="HGD-D"/>
    <property type="match status" value="1"/>
</dbReference>
<keyword evidence="4" id="KW-0411">Iron-sulfur</keyword>
<evidence type="ECO:0000256" key="4">
    <source>
        <dbReference type="ARBA" id="ARBA00023014"/>
    </source>
</evidence>
<dbReference type="RefSeq" id="WP_156067031.1">
    <property type="nucleotide sequence ID" value="NZ_BAAAUZ010000013.1"/>
</dbReference>
<dbReference type="Proteomes" id="UP001143463">
    <property type="component" value="Unassembled WGS sequence"/>
</dbReference>
<evidence type="ECO:0000313" key="6">
    <source>
        <dbReference type="Proteomes" id="UP001143463"/>
    </source>
</evidence>
<comment type="caution">
    <text evidence="5">The sequence shown here is derived from an EMBL/GenBank/DDBJ whole genome shotgun (WGS) entry which is preliminary data.</text>
</comment>
<proteinExistence type="inferred from homology"/>
<gene>
    <name evidence="5" type="ORF">GCM10017577_05840</name>
</gene>
<dbReference type="PANTHER" id="PTHR30548">
    <property type="entry name" value="2-HYDROXYGLUTARYL-COA DEHYDRATASE, D-COMPONENT-RELATED"/>
    <property type="match status" value="1"/>
</dbReference>
<evidence type="ECO:0000256" key="1">
    <source>
        <dbReference type="ARBA" id="ARBA00005806"/>
    </source>
</evidence>
<reference evidence="5" key="2">
    <citation type="submission" date="2023-01" db="EMBL/GenBank/DDBJ databases">
        <authorList>
            <person name="Sun Q."/>
            <person name="Evtushenko L."/>
        </authorList>
    </citation>
    <scope>NUCLEOTIDE SEQUENCE</scope>
    <source>
        <strain evidence="5">VKM Ac-1069</strain>
    </source>
</reference>
<evidence type="ECO:0000256" key="3">
    <source>
        <dbReference type="ARBA" id="ARBA00023004"/>
    </source>
</evidence>
<dbReference type="GO" id="GO:0016836">
    <property type="term" value="F:hydro-lyase activity"/>
    <property type="evidence" value="ECO:0007669"/>
    <property type="project" value="UniProtKB-ARBA"/>
</dbReference>
<name>A0A9W6L1R5_9PSEU</name>
<dbReference type="InterPro" id="IPR010327">
    <property type="entry name" value="FldB/FldC_alpha/beta"/>
</dbReference>
<dbReference type="AlphaFoldDB" id="A0A9W6L1R5"/>
<organism evidence="5 6">
    <name type="scientific">Pseudonocardia halophobica</name>
    <dbReference type="NCBI Taxonomy" id="29401"/>
    <lineage>
        <taxon>Bacteria</taxon>
        <taxon>Bacillati</taxon>
        <taxon>Actinomycetota</taxon>
        <taxon>Actinomycetes</taxon>
        <taxon>Pseudonocardiales</taxon>
        <taxon>Pseudonocardiaceae</taxon>
        <taxon>Pseudonocardia</taxon>
    </lineage>
</organism>
<comment type="similarity">
    <text evidence="1">Belongs to the FldB/FldC dehydratase alpha/beta subunit family.</text>
</comment>
<dbReference type="GO" id="GO:0046872">
    <property type="term" value="F:metal ion binding"/>
    <property type="evidence" value="ECO:0007669"/>
    <property type="project" value="UniProtKB-KW"/>
</dbReference>
<keyword evidence="2" id="KW-0479">Metal-binding</keyword>
<accession>A0A9W6L1R5</accession>
<protein>
    <submittedName>
        <fullName evidence="5">Uncharacterized protein</fullName>
    </submittedName>
</protein>
<evidence type="ECO:0000313" key="5">
    <source>
        <dbReference type="EMBL" id="GLL09444.1"/>
    </source>
</evidence>
<dbReference type="GO" id="GO:0051536">
    <property type="term" value="F:iron-sulfur cluster binding"/>
    <property type="evidence" value="ECO:0007669"/>
    <property type="project" value="UniProtKB-KW"/>
</dbReference>
<evidence type="ECO:0000256" key="2">
    <source>
        <dbReference type="ARBA" id="ARBA00022723"/>
    </source>
</evidence>
<dbReference type="PANTHER" id="PTHR30548:SF4">
    <property type="entry name" value="SUBUNIT OF OXYGEN-SENSITIVE 2-HYDROXYISOCAPROYL-COA DEHYDRATASE"/>
    <property type="match status" value="1"/>
</dbReference>
<sequence length="466" mass="51832">MTTTAPTALSAPSTEPRTERLAITREGGRMIADYWEDLFVARESGRKIIWYNGGALNPMFQAAGLAWCHGEAFAARLAAQRLEGPAQLAGAEYGYNAELCSYSRTHLGCAVLTLKGSEEPDSGVVGLHDRADLASKLPAPDLFVNNYAGCSTGQQWDEVSYRVFGKNVPIFNVSHPFLWGNRPDAGYLVGSEWDEASRYVRDQLVELIDFLEVQTGRPFDYDALSESMTYIKRAGELRREGLDLCKATPAPATFWDWISCIAPINFLPGNQALVDYFQNVKDEIQQRIDAGVSGVRGEKYRLYFDGIMNWNKLGFLSRKFAEHGAAVLAGRYIQNAFWQEPHLIDTSDPLLGMAQHYLLCPTNHGSKTLEHLTLRDCESYGIDGIVFHSTRTCRAFTGPQRLLAKSARDNLGIPSIFFEGDVADASFYKEEILDSRLVAMLEAIDVARERGDHRRAGHGAEVAWPT</sequence>
<dbReference type="EMBL" id="BSFQ01000002">
    <property type="protein sequence ID" value="GLL09444.1"/>
    <property type="molecule type" value="Genomic_DNA"/>
</dbReference>